<dbReference type="Proteomes" id="UP001604277">
    <property type="component" value="Unassembled WGS sequence"/>
</dbReference>
<proteinExistence type="predicted"/>
<gene>
    <name evidence="2" type="ORF">Fot_32628</name>
</gene>
<feature type="compositionally biased region" description="Basic residues" evidence="1">
    <location>
        <begin position="142"/>
        <end position="152"/>
    </location>
</feature>
<evidence type="ECO:0000313" key="3">
    <source>
        <dbReference type="Proteomes" id="UP001604277"/>
    </source>
</evidence>
<feature type="region of interest" description="Disordered" evidence="1">
    <location>
        <begin position="112"/>
        <end position="162"/>
    </location>
</feature>
<accession>A0ABD1T8D2</accession>
<feature type="region of interest" description="Disordered" evidence="1">
    <location>
        <begin position="1"/>
        <end position="48"/>
    </location>
</feature>
<evidence type="ECO:0000256" key="1">
    <source>
        <dbReference type="SAM" id="MobiDB-lite"/>
    </source>
</evidence>
<sequence length="237" mass="27705">MAKARDNHTQQRYNHGGYANTKSSDDNTRRQTRHRQGTHQRPFVGTGSSYASEITEAIPNLYIGMHASNQGMAARQTYPIKSKNTFTGSYCTYYRFYRHSTEDCHDIQDLAEQRTQKKDRTSSRRSRGINNSLFQSNELRRERHQKARNRRPRREERIKESSKTFKVKTHIHYFYFTRLAAAQWQIEGDGAVADRRQRQIEGSGSSKSIRERSPEAGPQDLQPLQQEASTIFNLFRR</sequence>
<protein>
    <submittedName>
        <fullName evidence="2">Uncharacterized protein</fullName>
    </submittedName>
</protein>
<feature type="compositionally biased region" description="Basic and acidic residues" evidence="1">
    <location>
        <begin position="153"/>
        <end position="162"/>
    </location>
</feature>
<comment type="caution">
    <text evidence="2">The sequence shown here is derived from an EMBL/GenBank/DDBJ whole genome shotgun (WGS) entry which is preliminary data.</text>
</comment>
<dbReference type="EMBL" id="JBFOLJ010000009">
    <property type="protein sequence ID" value="KAL2508981.1"/>
    <property type="molecule type" value="Genomic_DNA"/>
</dbReference>
<feature type="region of interest" description="Disordered" evidence="1">
    <location>
        <begin position="195"/>
        <end position="229"/>
    </location>
</feature>
<reference evidence="3" key="1">
    <citation type="submission" date="2024-07" db="EMBL/GenBank/DDBJ databases">
        <title>Two chromosome-level genome assemblies of Korean endemic species Abeliophyllum distichum and Forsythia ovata (Oleaceae).</title>
        <authorList>
            <person name="Jang H."/>
        </authorList>
    </citation>
    <scope>NUCLEOTIDE SEQUENCE [LARGE SCALE GENOMIC DNA]</scope>
</reference>
<evidence type="ECO:0000313" key="2">
    <source>
        <dbReference type="EMBL" id="KAL2508981.1"/>
    </source>
</evidence>
<name>A0ABD1T8D2_9LAMI</name>
<dbReference type="AlphaFoldDB" id="A0ABD1T8D2"/>
<feature type="compositionally biased region" description="Polar residues" evidence="1">
    <location>
        <begin position="128"/>
        <end position="137"/>
    </location>
</feature>
<feature type="compositionally biased region" description="Basic and acidic residues" evidence="1">
    <location>
        <begin position="112"/>
        <end position="122"/>
    </location>
</feature>
<organism evidence="2 3">
    <name type="scientific">Forsythia ovata</name>
    <dbReference type="NCBI Taxonomy" id="205694"/>
    <lineage>
        <taxon>Eukaryota</taxon>
        <taxon>Viridiplantae</taxon>
        <taxon>Streptophyta</taxon>
        <taxon>Embryophyta</taxon>
        <taxon>Tracheophyta</taxon>
        <taxon>Spermatophyta</taxon>
        <taxon>Magnoliopsida</taxon>
        <taxon>eudicotyledons</taxon>
        <taxon>Gunneridae</taxon>
        <taxon>Pentapetalae</taxon>
        <taxon>asterids</taxon>
        <taxon>lamiids</taxon>
        <taxon>Lamiales</taxon>
        <taxon>Oleaceae</taxon>
        <taxon>Forsythieae</taxon>
        <taxon>Forsythia</taxon>
    </lineage>
</organism>
<keyword evidence="3" id="KW-1185">Reference proteome</keyword>